<dbReference type="AlphaFoldDB" id="A0A1W1BV71"/>
<name>A0A1W1BV71_9ZZZZ</name>
<accession>A0A1W1BV71</accession>
<dbReference type="EMBL" id="FPHN01000074">
    <property type="protein sequence ID" value="SFV57342.1"/>
    <property type="molecule type" value="Genomic_DNA"/>
</dbReference>
<reference evidence="1" key="1">
    <citation type="submission" date="2016-10" db="EMBL/GenBank/DDBJ databases">
        <authorList>
            <person name="de Groot N.N."/>
        </authorList>
    </citation>
    <scope>NUCLEOTIDE SEQUENCE</scope>
</reference>
<evidence type="ECO:0000313" key="1">
    <source>
        <dbReference type="EMBL" id="SFV57342.1"/>
    </source>
</evidence>
<proteinExistence type="predicted"/>
<gene>
    <name evidence="1" type="ORF">MNB_SV-14-1333</name>
</gene>
<protein>
    <submittedName>
        <fullName evidence="1">Uncharacterized protein</fullName>
    </submittedName>
</protein>
<organism evidence="1">
    <name type="scientific">hydrothermal vent metagenome</name>
    <dbReference type="NCBI Taxonomy" id="652676"/>
    <lineage>
        <taxon>unclassified sequences</taxon>
        <taxon>metagenomes</taxon>
        <taxon>ecological metagenomes</taxon>
    </lineage>
</organism>
<sequence length="82" mass="9531">MIGNVLLFNKETNEGEILGVDKKTYDFHIGEWLSSGSITIGQKVYYEIVDDEARNIIIDEHQKVEYIIHLKIDVCSRLEEFN</sequence>